<dbReference type="Proteomes" id="UP000518752">
    <property type="component" value="Unassembled WGS sequence"/>
</dbReference>
<dbReference type="SUPFAM" id="SSF89796">
    <property type="entry name" value="CoA-transferase family III (CaiB/BaiF)"/>
    <property type="match status" value="1"/>
</dbReference>
<evidence type="ECO:0000313" key="4">
    <source>
        <dbReference type="Proteomes" id="UP000518752"/>
    </source>
</evidence>
<proteinExistence type="inferred from homology"/>
<evidence type="ECO:0000313" key="3">
    <source>
        <dbReference type="EMBL" id="KAF5375759.1"/>
    </source>
</evidence>
<comment type="caution">
    <text evidence="3">The sequence shown here is derived from an EMBL/GenBank/DDBJ whole genome shotgun (WGS) entry which is preliminary data.</text>
</comment>
<dbReference type="Gene3D" id="3.40.50.10540">
    <property type="entry name" value="Crotonobetainyl-coa:carnitine coa-transferase, domain 1"/>
    <property type="match status" value="1"/>
</dbReference>
<dbReference type="GO" id="GO:0008410">
    <property type="term" value="F:CoA-transferase activity"/>
    <property type="evidence" value="ECO:0007669"/>
    <property type="project" value="TreeGrafter"/>
</dbReference>
<keyword evidence="2" id="KW-0808">Transferase</keyword>
<dbReference type="Pfam" id="PF02515">
    <property type="entry name" value="CoA_transf_3"/>
    <property type="match status" value="1"/>
</dbReference>
<organism evidence="3 4">
    <name type="scientific">Collybiopsis confluens</name>
    <dbReference type="NCBI Taxonomy" id="2823264"/>
    <lineage>
        <taxon>Eukaryota</taxon>
        <taxon>Fungi</taxon>
        <taxon>Dikarya</taxon>
        <taxon>Basidiomycota</taxon>
        <taxon>Agaricomycotina</taxon>
        <taxon>Agaricomycetes</taxon>
        <taxon>Agaricomycetidae</taxon>
        <taxon>Agaricales</taxon>
        <taxon>Marasmiineae</taxon>
        <taxon>Omphalotaceae</taxon>
        <taxon>Collybiopsis</taxon>
    </lineage>
</organism>
<dbReference type="EMBL" id="JAACJN010000095">
    <property type="protein sequence ID" value="KAF5375759.1"/>
    <property type="molecule type" value="Genomic_DNA"/>
</dbReference>
<comment type="similarity">
    <text evidence="1">Belongs to the CoA-transferase III family.</text>
</comment>
<dbReference type="InterPro" id="IPR023606">
    <property type="entry name" value="CoA-Trfase_III_dom_1_sf"/>
</dbReference>
<evidence type="ECO:0008006" key="5">
    <source>
        <dbReference type="Google" id="ProtNLM"/>
    </source>
</evidence>
<dbReference type="PANTHER" id="PTHR48207">
    <property type="entry name" value="SUCCINATE--HYDROXYMETHYLGLUTARATE COA-TRANSFERASE"/>
    <property type="match status" value="1"/>
</dbReference>
<name>A0A8H5M043_9AGAR</name>
<gene>
    <name evidence="3" type="ORF">D9757_009002</name>
</gene>
<dbReference type="PANTHER" id="PTHR48207:SF3">
    <property type="entry name" value="SUCCINATE--HYDROXYMETHYLGLUTARATE COA-TRANSFERASE"/>
    <property type="match status" value="1"/>
</dbReference>
<dbReference type="OrthoDB" id="8249012at2759"/>
<protein>
    <recommendedName>
        <fullName evidence="5">CoA-transferase family III</fullName>
    </recommendedName>
</protein>
<sequence length="454" mass="49063">MAMTHQLARKIASSSQRQLVRSSFSTITAGQNDNNLPLSGVRVLELGQLIAGPFAGQLLGQFGAEVIKIEPPKVGDPLRVWRELDVDGTSPWFRSIARNKRSVAIDLRKPEGRELVKRLAIKSDVIIENFKPGTLEKWGLGPDALHPYNPSLIFTRVSGYGQTGPWAPRPGYASVCEAESGFRYINGFPAETGGLDGPPVRPNISLGDSVAGLHAAFGTVLALLARQGKRRRGENEGMTVDVSILESMLNLMEGIVPEYDRKGKIRGPSGSSVTGIVPTNAYPCLPDAEAPTVPSYIVIGANGDSIYNRLMEVVERPDLTGPAYQQNHHRVERQEIIEKAISAWTSRHTSEQVINAMTASGVPVGRVVTVKDIVEGEQVQARGAIKDVWVDGNGSGRAGWNLKMTGTFPVLEGCETQPKWAGPELGHHTDEVMQAELGLSEGEVEKLRTSGIIG</sequence>
<accession>A0A8H5M043</accession>
<dbReference type="Gene3D" id="3.30.1540.10">
    <property type="entry name" value="formyl-coa transferase, domain 3"/>
    <property type="match status" value="1"/>
</dbReference>
<dbReference type="InterPro" id="IPR003673">
    <property type="entry name" value="CoA-Trfase_fam_III"/>
</dbReference>
<dbReference type="InterPro" id="IPR050483">
    <property type="entry name" value="CoA-transferase_III_domain"/>
</dbReference>
<keyword evidence="4" id="KW-1185">Reference proteome</keyword>
<reference evidence="3 4" key="1">
    <citation type="journal article" date="2020" name="ISME J.">
        <title>Uncovering the hidden diversity of litter-decomposition mechanisms in mushroom-forming fungi.</title>
        <authorList>
            <person name="Floudas D."/>
            <person name="Bentzer J."/>
            <person name="Ahren D."/>
            <person name="Johansson T."/>
            <person name="Persson P."/>
            <person name="Tunlid A."/>
        </authorList>
    </citation>
    <scope>NUCLEOTIDE SEQUENCE [LARGE SCALE GENOMIC DNA]</scope>
    <source>
        <strain evidence="3 4">CBS 406.79</strain>
    </source>
</reference>
<dbReference type="InterPro" id="IPR044855">
    <property type="entry name" value="CoA-Trfase_III_dom3_sf"/>
</dbReference>
<evidence type="ECO:0000256" key="1">
    <source>
        <dbReference type="ARBA" id="ARBA00008383"/>
    </source>
</evidence>
<evidence type="ECO:0000256" key="2">
    <source>
        <dbReference type="ARBA" id="ARBA00022679"/>
    </source>
</evidence>
<dbReference type="AlphaFoldDB" id="A0A8H5M043"/>